<keyword evidence="2" id="KW-1185">Reference proteome</keyword>
<accession>A0ABW5Q955</accession>
<proteinExistence type="predicted"/>
<evidence type="ECO:0008006" key="3">
    <source>
        <dbReference type="Google" id="ProtNLM"/>
    </source>
</evidence>
<dbReference type="RefSeq" id="WP_054751376.1">
    <property type="nucleotide sequence ID" value="NZ_JBHUMZ010000016.1"/>
</dbReference>
<organism evidence="1 2">
    <name type="scientific">Piscibacillus salipiscarius</name>
    <dbReference type="NCBI Taxonomy" id="299480"/>
    <lineage>
        <taxon>Bacteria</taxon>
        <taxon>Bacillati</taxon>
        <taxon>Bacillota</taxon>
        <taxon>Bacilli</taxon>
        <taxon>Bacillales</taxon>
        <taxon>Bacillaceae</taxon>
        <taxon>Piscibacillus</taxon>
    </lineage>
</organism>
<sequence length="131" mass="15486">MNEKPKAYMQEQSQKIYDQLNQHFKLPIFQDEVGENEIPSDYHFFLLVYGDIQSTKNDVLLQDVYIIYTSQNNAAVDQDVLDIISLINPVKGVSFNRTIKQRLEIKETDDYLDEVTVHFRRKLSYEHQLQS</sequence>
<protein>
    <recommendedName>
        <fullName evidence="3">DUF3168 domain-containing protein</fullName>
    </recommendedName>
</protein>
<dbReference type="Proteomes" id="UP001597452">
    <property type="component" value="Unassembled WGS sequence"/>
</dbReference>
<comment type="caution">
    <text evidence="1">The sequence shown here is derived from an EMBL/GenBank/DDBJ whole genome shotgun (WGS) entry which is preliminary data.</text>
</comment>
<name>A0ABW5Q955_9BACI</name>
<dbReference type="EMBL" id="JBHUMZ010000016">
    <property type="protein sequence ID" value="MFD2638392.1"/>
    <property type="molecule type" value="Genomic_DNA"/>
</dbReference>
<gene>
    <name evidence="1" type="ORF">ACFSW4_05905</name>
</gene>
<evidence type="ECO:0000313" key="2">
    <source>
        <dbReference type="Proteomes" id="UP001597452"/>
    </source>
</evidence>
<evidence type="ECO:0000313" key="1">
    <source>
        <dbReference type="EMBL" id="MFD2638392.1"/>
    </source>
</evidence>
<reference evidence="2" key="1">
    <citation type="journal article" date="2019" name="Int. J. Syst. Evol. Microbiol.">
        <title>The Global Catalogue of Microorganisms (GCM) 10K type strain sequencing project: providing services to taxonomists for standard genome sequencing and annotation.</title>
        <authorList>
            <consortium name="The Broad Institute Genomics Platform"/>
            <consortium name="The Broad Institute Genome Sequencing Center for Infectious Disease"/>
            <person name="Wu L."/>
            <person name="Ma J."/>
        </authorList>
    </citation>
    <scope>NUCLEOTIDE SEQUENCE [LARGE SCALE GENOMIC DNA]</scope>
    <source>
        <strain evidence="2">TISTR 1571</strain>
    </source>
</reference>